<comment type="caution">
    <text evidence="1">The sequence shown here is derived from an EMBL/GenBank/DDBJ whole genome shotgun (WGS) entry which is preliminary data.</text>
</comment>
<reference evidence="2" key="1">
    <citation type="submission" date="2016-02" db="EMBL/GenBank/DDBJ databases">
        <authorList>
            <person name="Shin S.-K."/>
            <person name="Yi H."/>
            <person name="Kim E."/>
        </authorList>
    </citation>
    <scope>NUCLEOTIDE SEQUENCE [LARGE SCALE GENOMIC DNA]</scope>
    <source>
        <strain evidence="2">LPB0003</strain>
    </source>
</reference>
<dbReference type="Proteomes" id="UP000092584">
    <property type="component" value="Unassembled WGS sequence"/>
</dbReference>
<name>A0A1B8TU26_9FLAO</name>
<organism evidence="1 2">
    <name type="scientific">Polaribacter vadi</name>
    <dbReference type="NCBI Taxonomy" id="1774273"/>
    <lineage>
        <taxon>Bacteria</taxon>
        <taxon>Pseudomonadati</taxon>
        <taxon>Bacteroidota</taxon>
        <taxon>Flavobacteriia</taxon>
        <taxon>Flavobacteriales</taxon>
        <taxon>Flavobacteriaceae</taxon>
    </lineage>
</organism>
<dbReference type="KEGG" id="pob:LPB03_13240"/>
<evidence type="ECO:0000313" key="2">
    <source>
        <dbReference type="Proteomes" id="UP000092584"/>
    </source>
</evidence>
<dbReference type="OrthoDB" id="1202716at2"/>
<proteinExistence type="predicted"/>
<gene>
    <name evidence="1" type="ORF">LPB3_13255</name>
</gene>
<protein>
    <submittedName>
        <fullName evidence="1">Uncharacterized protein</fullName>
    </submittedName>
</protein>
<keyword evidence="2" id="KW-1185">Reference proteome</keyword>
<sequence length="65" mass="7854">MKKLLILLLIFSSCKKEVYYYPSKSFFDEINPQEISIDNLNFEQIIDAVSNKIFKKERLVYYIIR</sequence>
<evidence type="ECO:0000313" key="1">
    <source>
        <dbReference type="EMBL" id="OBY63090.1"/>
    </source>
</evidence>
<dbReference type="AlphaFoldDB" id="A0A1B8TU26"/>
<dbReference type="EMBL" id="LSFM01000023">
    <property type="protein sequence ID" value="OBY63090.1"/>
    <property type="molecule type" value="Genomic_DNA"/>
</dbReference>
<dbReference type="STRING" id="1774273.LPB03_13240"/>
<dbReference type="RefSeq" id="WP_065320066.1">
    <property type="nucleotide sequence ID" value="NZ_CP017477.1"/>
</dbReference>
<accession>A0A1B8TU26</accession>